<dbReference type="Proteomes" id="UP001358586">
    <property type="component" value="Chromosome 13"/>
</dbReference>
<dbReference type="InterPro" id="IPR052929">
    <property type="entry name" value="RNase_H-like_EbsB-rel"/>
</dbReference>
<dbReference type="InterPro" id="IPR036397">
    <property type="entry name" value="RNaseH_sf"/>
</dbReference>
<evidence type="ECO:0000313" key="3">
    <source>
        <dbReference type="Proteomes" id="UP001358586"/>
    </source>
</evidence>
<dbReference type="SUPFAM" id="SSF53098">
    <property type="entry name" value="Ribonuclease H-like"/>
    <property type="match status" value="1"/>
</dbReference>
<protein>
    <recommendedName>
        <fullName evidence="1">RNase H type-1 domain-containing protein</fullName>
    </recommendedName>
</protein>
<proteinExistence type="predicted"/>
<dbReference type="InterPro" id="IPR044730">
    <property type="entry name" value="RNase_H-like_dom_plant"/>
</dbReference>
<accession>A0ABR0MDZ0</accession>
<keyword evidence="3" id="KW-1185">Reference proteome</keyword>
<dbReference type="InterPro" id="IPR002156">
    <property type="entry name" value="RNaseH_domain"/>
</dbReference>
<dbReference type="InterPro" id="IPR012337">
    <property type="entry name" value="RNaseH-like_sf"/>
</dbReference>
<organism evidence="2 3">
    <name type="scientific">Gossypium arboreum</name>
    <name type="common">Tree cotton</name>
    <name type="synonym">Gossypium nanking</name>
    <dbReference type="NCBI Taxonomy" id="29729"/>
    <lineage>
        <taxon>Eukaryota</taxon>
        <taxon>Viridiplantae</taxon>
        <taxon>Streptophyta</taxon>
        <taxon>Embryophyta</taxon>
        <taxon>Tracheophyta</taxon>
        <taxon>Spermatophyta</taxon>
        <taxon>Magnoliopsida</taxon>
        <taxon>eudicotyledons</taxon>
        <taxon>Gunneridae</taxon>
        <taxon>Pentapetalae</taxon>
        <taxon>rosids</taxon>
        <taxon>malvids</taxon>
        <taxon>Malvales</taxon>
        <taxon>Malvaceae</taxon>
        <taxon>Malvoideae</taxon>
        <taxon>Gossypium</taxon>
    </lineage>
</organism>
<dbReference type="EMBL" id="JARKNE010000013">
    <property type="protein sequence ID" value="KAK5771303.1"/>
    <property type="molecule type" value="Genomic_DNA"/>
</dbReference>
<sequence length="320" mass="36360">MGFRDLSKFNIALLAKQGWRLLENPGLLTTQLTCAKYCNGSNFLEASLSANPSLLWRSIWGAKGFLKSGLRWRIRSGSSVSIWQDYWLPGKNRILITTNRVAGMECVSDLILHNPNRWNRELIYSTFMEEEGNLIVSIPLPITNQSDNVHPRPRDLNKWVPPLPNWVKINVDTGFSAARQHAASGFIIRNDEWLIMGSGFKTHNLVRSVVLDEATVVLHGLQFAPEMGFSNVILESDSRPVIQNLQSSKEDYSEIRPLTWDAKALARNFSSCRFEFVARDWNSAAHAMAVEGLKRFEDFFWVEDAPVTALEMADSDQRFN</sequence>
<name>A0ABR0MDZ0_GOSAR</name>
<reference evidence="2 3" key="1">
    <citation type="submission" date="2023-03" db="EMBL/GenBank/DDBJ databases">
        <title>WGS of Gossypium arboreum.</title>
        <authorList>
            <person name="Yu D."/>
        </authorList>
    </citation>
    <scope>NUCLEOTIDE SEQUENCE [LARGE SCALE GENOMIC DNA]</scope>
    <source>
        <tissue evidence="2">Leaf</tissue>
    </source>
</reference>
<dbReference type="PANTHER" id="PTHR47074">
    <property type="entry name" value="BNAC02G40300D PROTEIN"/>
    <property type="match status" value="1"/>
</dbReference>
<dbReference type="Gene3D" id="3.30.420.10">
    <property type="entry name" value="Ribonuclease H-like superfamily/Ribonuclease H"/>
    <property type="match status" value="1"/>
</dbReference>
<gene>
    <name evidence="2" type="ORF">PVK06_047499</name>
</gene>
<comment type="caution">
    <text evidence="2">The sequence shown here is derived from an EMBL/GenBank/DDBJ whole genome shotgun (WGS) entry which is preliminary data.</text>
</comment>
<evidence type="ECO:0000259" key="1">
    <source>
        <dbReference type="Pfam" id="PF13456"/>
    </source>
</evidence>
<evidence type="ECO:0000313" key="2">
    <source>
        <dbReference type="EMBL" id="KAK5771303.1"/>
    </source>
</evidence>
<dbReference type="CDD" id="cd06222">
    <property type="entry name" value="RNase_H_like"/>
    <property type="match status" value="1"/>
</dbReference>
<dbReference type="Pfam" id="PF13456">
    <property type="entry name" value="RVT_3"/>
    <property type="match status" value="1"/>
</dbReference>
<feature type="domain" description="RNase H type-1" evidence="1">
    <location>
        <begin position="170"/>
        <end position="289"/>
    </location>
</feature>
<dbReference type="PANTHER" id="PTHR47074:SF61">
    <property type="entry name" value="RNASE H TYPE-1 DOMAIN-CONTAINING PROTEIN"/>
    <property type="match status" value="1"/>
</dbReference>